<name>A0AAV3BD21_YERPE</name>
<gene>
    <name evidence="1" type="ORF">YPIP275_4607</name>
</gene>
<organism evidence="1 2">
    <name type="scientific">Yersinia pestis biovar Orientalis str. IP275</name>
    <dbReference type="NCBI Taxonomy" id="373665"/>
    <lineage>
        <taxon>Bacteria</taxon>
        <taxon>Pseudomonadati</taxon>
        <taxon>Pseudomonadota</taxon>
        <taxon>Gammaproteobacteria</taxon>
        <taxon>Enterobacterales</taxon>
        <taxon>Yersiniaceae</taxon>
        <taxon>Yersinia</taxon>
    </lineage>
</organism>
<sequence>MLNYLDGQNSGVSISLNVTLSSYKIDLTINCITIYKKIDFQYK</sequence>
<protein>
    <submittedName>
        <fullName evidence="1">Uncharacterized protein</fullName>
    </submittedName>
</protein>
<comment type="caution">
    <text evidence="1">The sequence shown here is derived from an EMBL/GenBank/DDBJ whole genome shotgun (WGS) entry which is preliminary data.</text>
</comment>
<dbReference type="Proteomes" id="UP000004430">
    <property type="component" value="Unassembled WGS sequence"/>
</dbReference>
<evidence type="ECO:0000313" key="2">
    <source>
        <dbReference type="Proteomes" id="UP000004430"/>
    </source>
</evidence>
<dbReference type="EMBL" id="AAOS02000005">
    <property type="protein sequence ID" value="EDR33694.1"/>
    <property type="molecule type" value="Genomic_DNA"/>
</dbReference>
<accession>A0AAV3BD21</accession>
<proteinExistence type="predicted"/>
<reference evidence="1 2" key="1">
    <citation type="submission" date="2008-01" db="EMBL/GenBank/DDBJ databases">
        <title>Yersinia pestis Strain IP275 project at JCVI/TIGR.</title>
        <authorList>
            <person name="Ravel J."/>
            <person name="Eppinger M."/>
            <person name="Fricke W.F."/>
            <person name="Rosovitz M."/>
            <person name="Lindler L.E."/>
            <person name="Bearden S."/>
            <person name="Shriefer M."/>
        </authorList>
    </citation>
    <scope>NUCLEOTIDE SEQUENCE [LARGE SCALE GENOMIC DNA]</scope>
    <source>
        <strain evidence="1 2">IP275</strain>
    </source>
</reference>
<evidence type="ECO:0000313" key="1">
    <source>
        <dbReference type="EMBL" id="EDR33694.1"/>
    </source>
</evidence>
<reference evidence="1 2" key="2">
    <citation type="submission" date="2010-03" db="EMBL/GenBank/DDBJ databases">
        <authorList>
            <person name="Payne S.H."/>
            <person name="Sutton G.G."/>
        </authorList>
    </citation>
    <scope>NUCLEOTIDE SEQUENCE [LARGE SCALE GENOMIC DNA]</scope>
    <source>
        <strain evidence="1 2">IP275</strain>
    </source>
</reference>
<dbReference type="AlphaFoldDB" id="A0AAV3BD21"/>